<name>A0A921INU7_9FIRM</name>
<feature type="transmembrane region" description="Helical" evidence="1">
    <location>
        <begin position="414"/>
        <end position="437"/>
    </location>
</feature>
<feature type="transmembrane region" description="Helical" evidence="1">
    <location>
        <begin position="472"/>
        <end position="490"/>
    </location>
</feature>
<feature type="transmembrane region" description="Helical" evidence="1">
    <location>
        <begin position="144"/>
        <end position="167"/>
    </location>
</feature>
<keyword evidence="1" id="KW-0812">Transmembrane</keyword>
<feature type="transmembrane region" description="Helical" evidence="1">
    <location>
        <begin position="63"/>
        <end position="83"/>
    </location>
</feature>
<feature type="transmembrane region" description="Helical" evidence="1">
    <location>
        <begin position="309"/>
        <end position="331"/>
    </location>
</feature>
<accession>A0A921INU7</accession>
<feature type="transmembrane region" description="Helical" evidence="1">
    <location>
        <begin position="7"/>
        <end position="25"/>
    </location>
</feature>
<feature type="transmembrane region" description="Helical" evidence="1">
    <location>
        <begin position="338"/>
        <end position="363"/>
    </location>
</feature>
<feature type="transmembrane region" description="Helical" evidence="1">
    <location>
        <begin position="383"/>
        <end position="407"/>
    </location>
</feature>
<feature type="transmembrane region" description="Helical" evidence="1">
    <location>
        <begin position="443"/>
        <end position="465"/>
    </location>
</feature>
<evidence type="ECO:0000313" key="2">
    <source>
        <dbReference type="EMBL" id="HJG29295.1"/>
    </source>
</evidence>
<feature type="transmembrane region" description="Helical" evidence="1">
    <location>
        <begin position="98"/>
        <end position="123"/>
    </location>
</feature>
<feature type="transmembrane region" description="Helical" evidence="1">
    <location>
        <begin position="31"/>
        <end position="56"/>
    </location>
</feature>
<gene>
    <name evidence="2" type="ORF">K8V20_11715</name>
</gene>
<feature type="transmembrane region" description="Helical" evidence="1">
    <location>
        <begin position="220"/>
        <end position="238"/>
    </location>
</feature>
<keyword evidence="1" id="KW-1133">Transmembrane helix</keyword>
<organism evidence="2 3">
    <name type="scientific">Subdoligranulum variabile</name>
    <dbReference type="NCBI Taxonomy" id="214851"/>
    <lineage>
        <taxon>Bacteria</taxon>
        <taxon>Bacillati</taxon>
        <taxon>Bacillota</taxon>
        <taxon>Clostridia</taxon>
        <taxon>Eubacteriales</taxon>
        <taxon>Oscillospiraceae</taxon>
        <taxon>Subdoligranulum</taxon>
    </lineage>
</organism>
<dbReference type="Proteomes" id="UP000782880">
    <property type="component" value="Unassembled WGS sequence"/>
</dbReference>
<proteinExistence type="predicted"/>
<evidence type="ECO:0008006" key="4">
    <source>
        <dbReference type="Google" id="ProtNLM"/>
    </source>
</evidence>
<feature type="transmembrane region" description="Helical" evidence="1">
    <location>
        <begin position="197"/>
        <end position="215"/>
    </location>
</feature>
<dbReference type="EMBL" id="DYVE01000301">
    <property type="protein sequence ID" value="HJG29295.1"/>
    <property type="molecule type" value="Genomic_DNA"/>
</dbReference>
<evidence type="ECO:0000313" key="3">
    <source>
        <dbReference type="Proteomes" id="UP000782880"/>
    </source>
</evidence>
<reference evidence="2" key="2">
    <citation type="submission" date="2021-09" db="EMBL/GenBank/DDBJ databases">
        <authorList>
            <person name="Gilroy R."/>
        </authorList>
    </citation>
    <scope>NUCLEOTIDE SEQUENCE</scope>
    <source>
        <strain evidence="2">ChiBcec21-2208</strain>
    </source>
</reference>
<protein>
    <recommendedName>
        <fullName evidence="4">Glycosyltransferase RgtA/B/C/D-like domain-containing protein</fullName>
    </recommendedName>
</protein>
<comment type="caution">
    <text evidence="2">The sequence shown here is derived from an EMBL/GenBank/DDBJ whole genome shotgun (WGS) entry which is preliminary data.</text>
</comment>
<feature type="transmembrane region" description="Helical" evidence="1">
    <location>
        <begin position="271"/>
        <end position="289"/>
    </location>
</feature>
<reference evidence="2" key="1">
    <citation type="journal article" date="2021" name="PeerJ">
        <title>Extensive microbial diversity within the chicken gut microbiome revealed by metagenomics and culture.</title>
        <authorList>
            <person name="Gilroy R."/>
            <person name="Ravi A."/>
            <person name="Getino M."/>
            <person name="Pursley I."/>
            <person name="Horton D.L."/>
            <person name="Alikhan N.F."/>
            <person name="Baker D."/>
            <person name="Gharbi K."/>
            <person name="Hall N."/>
            <person name="Watson M."/>
            <person name="Adriaenssens E.M."/>
            <person name="Foster-Nyarko E."/>
            <person name="Jarju S."/>
            <person name="Secka A."/>
            <person name="Antonio M."/>
            <person name="Oren A."/>
            <person name="Chaudhuri R.R."/>
            <person name="La Ragione R."/>
            <person name="Hildebrand F."/>
            <person name="Pallen M.J."/>
        </authorList>
    </citation>
    <scope>NUCLEOTIDE SEQUENCE</scope>
    <source>
        <strain evidence="2">ChiBcec21-2208</strain>
    </source>
</reference>
<keyword evidence="1" id="KW-0472">Membrane</keyword>
<dbReference type="AlphaFoldDB" id="A0A921INU7"/>
<sequence length="615" mass="65443">MNGKRILQNLPFALSGGMLLALWAAGSSKKAVLLCGVLALLGAAALGRAPALWGWLRARLDPLGAVCGALAAAWGGVLFAQHWKFEGIAARLGLESSLLVGVLAVAAAAAALPAALVAAVWLLQSGTAGDARCRAVLESRPLFAVLWACGAALVVLQGYFVFANGYIWQDEVFTLKLIRHPVTELVALTAADVHPPLYYLIVKAFAAVLPGVPVIPLAKLVSLLPYALLLLGAGVIGWRKNGPVRLGAGVFSLCLGGMPKLLDYGTEIRMYSWGLFFVTGGLLAAWYIARTGRRRGWAGLVVFGLLAAYTHYFACVAVAVAYLALLVWQLVRRDRRGLLHWGVAAAVTAAAYLPWLFVLLGQLRTVKGSYWIEPITGETVKGYGTFLFGTGSLWVAVALVTVLWLAARPRGADGLFTAAALLCPFWTVAVGLVASALVRPVFVARYLVPELGCLWLGVAAALAVLPQQRVKPLVLVVLVVTAWGNARVFVADQQYQAAETRSTLAVLDTLPEDAKLVSTVTRVQEKLAGLCERESYGWQVTPGELPKSVYDNLYDLTDADTLAQWVEEGAAVYFFEDAAGAGTAQQAAGQAGLQAEPVAECGLCEPLTVWQIVKK</sequence>
<evidence type="ECO:0000256" key="1">
    <source>
        <dbReference type="SAM" id="Phobius"/>
    </source>
</evidence>